<gene>
    <name evidence="2" type="ORF">BAE44_0005631</name>
</gene>
<dbReference type="AlphaFoldDB" id="A0A1E5W7X0"/>
<organism evidence="2 3">
    <name type="scientific">Dichanthelium oligosanthes</name>
    <dbReference type="NCBI Taxonomy" id="888268"/>
    <lineage>
        <taxon>Eukaryota</taxon>
        <taxon>Viridiplantae</taxon>
        <taxon>Streptophyta</taxon>
        <taxon>Embryophyta</taxon>
        <taxon>Tracheophyta</taxon>
        <taxon>Spermatophyta</taxon>
        <taxon>Magnoliopsida</taxon>
        <taxon>Liliopsida</taxon>
        <taxon>Poales</taxon>
        <taxon>Poaceae</taxon>
        <taxon>PACMAD clade</taxon>
        <taxon>Panicoideae</taxon>
        <taxon>Panicodae</taxon>
        <taxon>Paniceae</taxon>
        <taxon>Dichantheliinae</taxon>
        <taxon>Dichanthelium</taxon>
    </lineage>
</organism>
<dbReference type="EMBL" id="LWDX02019061">
    <property type="protein sequence ID" value="OEL33350.1"/>
    <property type="molecule type" value="Genomic_DNA"/>
</dbReference>
<dbReference type="OrthoDB" id="2507178at2759"/>
<feature type="domain" description="No apical meristem-associated C-terminal" evidence="1">
    <location>
        <begin position="53"/>
        <end position="104"/>
    </location>
</feature>
<evidence type="ECO:0000313" key="2">
    <source>
        <dbReference type="EMBL" id="OEL33350.1"/>
    </source>
</evidence>
<accession>A0A1E5W7X0</accession>
<reference evidence="2 3" key="1">
    <citation type="submission" date="2016-09" db="EMBL/GenBank/DDBJ databases">
        <title>The draft genome of Dichanthelium oligosanthes: A C3 panicoid grass species.</title>
        <authorList>
            <person name="Studer A.J."/>
            <person name="Schnable J.C."/>
            <person name="Brutnell T.P."/>
        </authorList>
    </citation>
    <scope>NUCLEOTIDE SEQUENCE [LARGE SCALE GENOMIC DNA]</scope>
    <source>
        <strain evidence="3">cv. Kellogg 1175</strain>
        <tissue evidence="2">Leaf</tissue>
    </source>
</reference>
<protein>
    <recommendedName>
        <fullName evidence="1">No apical meristem-associated C-terminal domain-containing protein</fullName>
    </recommendedName>
</protein>
<keyword evidence="3" id="KW-1185">Reference proteome</keyword>
<dbReference type="Pfam" id="PF14303">
    <property type="entry name" value="NAM-associated"/>
    <property type="match status" value="1"/>
</dbReference>
<evidence type="ECO:0000259" key="1">
    <source>
        <dbReference type="Pfam" id="PF14303"/>
    </source>
</evidence>
<dbReference type="PANTHER" id="PTHR45125:SF3">
    <property type="entry name" value="NO-APICAL-MERISTEM-ASSOCIATED CARBOXY-TERMINAL DOMAIN PROTEIN"/>
    <property type="match status" value="1"/>
</dbReference>
<comment type="caution">
    <text evidence="2">The sequence shown here is derived from an EMBL/GenBank/DDBJ whole genome shotgun (WGS) entry which is preliminary data.</text>
</comment>
<evidence type="ECO:0000313" key="3">
    <source>
        <dbReference type="Proteomes" id="UP000095767"/>
    </source>
</evidence>
<name>A0A1E5W7X0_9POAL</name>
<proteinExistence type="predicted"/>
<sequence length="184" mass="21602">MYRSLEGRWKDIKDQVGKFEAYFLKVHRENRSGKVDTDKTADAVELYNRIELKAFTVLHCWQLLRDQPKWMDLQDQAANRDTFVDLDAKDGDSVSHAQDSTSHAGMIKENNSITQAKFDRMLELDEKKLALKEKEVSMKMIEQDNRILGMDLNKLNLMQRVMYEKLQRETLAQWMLRDTPSFGP</sequence>
<dbReference type="PANTHER" id="PTHR45125">
    <property type="entry name" value="F21J9.4-RELATED"/>
    <property type="match status" value="1"/>
</dbReference>
<dbReference type="InterPro" id="IPR029466">
    <property type="entry name" value="NAM-associated_C"/>
</dbReference>
<dbReference type="Proteomes" id="UP000095767">
    <property type="component" value="Unassembled WGS sequence"/>
</dbReference>